<evidence type="ECO:0000256" key="6">
    <source>
        <dbReference type="SAM" id="Phobius"/>
    </source>
</evidence>
<dbReference type="Proteomes" id="UP000749471">
    <property type="component" value="Unassembled WGS sequence"/>
</dbReference>
<keyword evidence="4 6" id="KW-1133">Transmembrane helix</keyword>
<organism evidence="7 8">
    <name type="scientific">Tissierella simiarum</name>
    <dbReference type="NCBI Taxonomy" id="2841534"/>
    <lineage>
        <taxon>Bacteria</taxon>
        <taxon>Bacillati</taxon>
        <taxon>Bacillota</taxon>
        <taxon>Tissierellia</taxon>
        <taxon>Tissierellales</taxon>
        <taxon>Tissierellaceae</taxon>
        <taxon>Tissierella</taxon>
    </lineage>
</organism>
<dbReference type="RefSeq" id="WP_216522689.1">
    <property type="nucleotide sequence ID" value="NZ_JAHLPM010000041.1"/>
</dbReference>
<dbReference type="EMBL" id="JAHLPM010000041">
    <property type="protein sequence ID" value="MBU5440393.1"/>
    <property type="molecule type" value="Genomic_DNA"/>
</dbReference>
<dbReference type="Pfam" id="PF04277">
    <property type="entry name" value="OAD_gamma"/>
    <property type="match status" value="1"/>
</dbReference>
<feature type="transmembrane region" description="Helical" evidence="6">
    <location>
        <begin position="12"/>
        <end position="32"/>
    </location>
</feature>
<evidence type="ECO:0000313" key="8">
    <source>
        <dbReference type="Proteomes" id="UP000749471"/>
    </source>
</evidence>
<protein>
    <submittedName>
        <fullName evidence="7">OadG family protein</fullName>
    </submittedName>
</protein>
<proteinExistence type="predicted"/>
<evidence type="ECO:0000256" key="2">
    <source>
        <dbReference type="ARBA" id="ARBA00022475"/>
    </source>
</evidence>
<reference evidence="7 8" key="1">
    <citation type="submission" date="2021-06" db="EMBL/GenBank/DDBJ databases">
        <authorList>
            <person name="Sun Q."/>
            <person name="Li D."/>
        </authorList>
    </citation>
    <scope>NUCLEOTIDE SEQUENCE [LARGE SCALE GENOMIC DNA]</scope>
    <source>
        <strain evidence="7 8">MSJ-40</strain>
    </source>
</reference>
<sequence length="127" mass="13902">MGEYITISNSVFITVFSMIIVFTVLIIISYLIKGLSNIAGGGKKPQPPKANPVIENRTEDRIENKVEEEIATNDINDEELVAVIAAAIASSLGVSIPEVNIKSIKRMPQTTPAWAETGRREQMFGKL</sequence>
<comment type="caution">
    <text evidence="7">The sequence shown here is derived from an EMBL/GenBank/DDBJ whole genome shotgun (WGS) entry which is preliminary data.</text>
</comment>
<dbReference type="NCBIfam" id="TIGR01195">
    <property type="entry name" value="oadG_fam"/>
    <property type="match status" value="1"/>
</dbReference>
<keyword evidence="5 6" id="KW-0472">Membrane</keyword>
<accession>A0ABS6EE13</accession>
<evidence type="ECO:0000256" key="3">
    <source>
        <dbReference type="ARBA" id="ARBA00022692"/>
    </source>
</evidence>
<evidence type="ECO:0000256" key="1">
    <source>
        <dbReference type="ARBA" id="ARBA00004236"/>
    </source>
</evidence>
<keyword evidence="8" id="KW-1185">Reference proteome</keyword>
<comment type="subcellular location">
    <subcellularLocation>
        <location evidence="1">Cell membrane</location>
    </subcellularLocation>
</comment>
<gene>
    <name evidence="7" type="ORF">KQI42_20580</name>
</gene>
<keyword evidence="2" id="KW-1003">Cell membrane</keyword>
<evidence type="ECO:0000313" key="7">
    <source>
        <dbReference type="EMBL" id="MBU5440393.1"/>
    </source>
</evidence>
<keyword evidence="3 6" id="KW-0812">Transmembrane</keyword>
<evidence type="ECO:0000256" key="4">
    <source>
        <dbReference type="ARBA" id="ARBA00022989"/>
    </source>
</evidence>
<name>A0ABS6EE13_9FIRM</name>
<dbReference type="InterPro" id="IPR005899">
    <property type="entry name" value="Na_pump_deCOase"/>
</dbReference>
<evidence type="ECO:0000256" key="5">
    <source>
        <dbReference type="ARBA" id="ARBA00023136"/>
    </source>
</evidence>